<gene>
    <name evidence="1" type="ORF">ERS013165_00855</name>
    <name evidence="2" type="ORF">ERS013200_01929</name>
</gene>
<dbReference type="AlphaFoldDB" id="A0A655ZDR4"/>
<proteinExistence type="predicted"/>
<evidence type="ECO:0000313" key="4">
    <source>
        <dbReference type="Proteomes" id="UP000044806"/>
    </source>
</evidence>
<sequence>MAKLSRKIKLLIGLFSLVSHLYRRSFYSQTNERCRMMASKAAASTFIPISPERLWGEQTWPTPLPHQVGGLCLDR</sequence>
<reference evidence="3 4" key="1">
    <citation type="submission" date="2015-07" db="EMBL/GenBank/DDBJ databases">
        <authorList>
            <consortium name="Pathogen Informatics"/>
        </authorList>
    </citation>
    <scope>NUCLEOTIDE SEQUENCE [LARGE SCALE GENOMIC DNA]</scope>
    <source>
        <strain evidence="2 3">A316</strain>
        <strain evidence="1 4">A51</strain>
    </source>
</reference>
<evidence type="ECO:0000313" key="3">
    <source>
        <dbReference type="Proteomes" id="UP000041770"/>
    </source>
</evidence>
<dbReference type="EMBL" id="CWQY01000011">
    <property type="protein sequence ID" value="CSC66102.1"/>
    <property type="molecule type" value="Genomic_DNA"/>
</dbReference>
<accession>A0A655ZDR4</accession>
<dbReference type="Proteomes" id="UP000044806">
    <property type="component" value="Unassembled WGS sequence"/>
</dbReference>
<evidence type="ECO:0000313" key="2">
    <source>
        <dbReference type="EMBL" id="CSC66102.1"/>
    </source>
</evidence>
<dbReference type="EMBL" id="CWOW01000003">
    <property type="protein sequence ID" value="CSA14553.1"/>
    <property type="molecule type" value="Genomic_DNA"/>
</dbReference>
<organism evidence="2 3">
    <name type="scientific">Vibrio cholerae</name>
    <dbReference type="NCBI Taxonomy" id="666"/>
    <lineage>
        <taxon>Bacteria</taxon>
        <taxon>Pseudomonadati</taxon>
        <taxon>Pseudomonadota</taxon>
        <taxon>Gammaproteobacteria</taxon>
        <taxon>Vibrionales</taxon>
        <taxon>Vibrionaceae</taxon>
        <taxon>Vibrio</taxon>
    </lineage>
</organism>
<protein>
    <submittedName>
        <fullName evidence="2">Uncharacterized protein</fullName>
    </submittedName>
</protein>
<evidence type="ECO:0000313" key="1">
    <source>
        <dbReference type="EMBL" id="CSA14553.1"/>
    </source>
</evidence>
<dbReference type="Proteomes" id="UP000041770">
    <property type="component" value="Unassembled WGS sequence"/>
</dbReference>
<name>A0A655ZDR4_VIBCL</name>